<dbReference type="InterPro" id="IPR013320">
    <property type="entry name" value="ConA-like_dom_sf"/>
</dbReference>
<comment type="caution">
    <text evidence="1">Lacks conserved residue(s) required for the propagation of feature annotation.</text>
</comment>
<dbReference type="Proteomes" id="UP000770717">
    <property type="component" value="Unassembled WGS sequence"/>
</dbReference>
<dbReference type="PROSITE" id="PS50025">
    <property type="entry name" value="LAM_G_DOMAIN"/>
    <property type="match status" value="1"/>
</dbReference>
<evidence type="ECO:0000313" key="4">
    <source>
        <dbReference type="Proteomes" id="UP000770717"/>
    </source>
</evidence>
<dbReference type="Gene3D" id="2.60.120.200">
    <property type="match status" value="1"/>
</dbReference>
<dbReference type="PANTHER" id="PTHR15036:SF65">
    <property type="entry name" value="LAMININ SUBUNIT ALPHA-2"/>
    <property type="match status" value="1"/>
</dbReference>
<organism evidence="3 4">
    <name type="scientific">Eleutherodactylus coqui</name>
    <name type="common">Puerto Rican coqui</name>
    <dbReference type="NCBI Taxonomy" id="57060"/>
    <lineage>
        <taxon>Eukaryota</taxon>
        <taxon>Metazoa</taxon>
        <taxon>Chordata</taxon>
        <taxon>Craniata</taxon>
        <taxon>Vertebrata</taxon>
        <taxon>Euteleostomi</taxon>
        <taxon>Amphibia</taxon>
        <taxon>Batrachia</taxon>
        <taxon>Anura</taxon>
        <taxon>Neobatrachia</taxon>
        <taxon>Hyloidea</taxon>
        <taxon>Eleutherodactylidae</taxon>
        <taxon>Eleutherodactylinae</taxon>
        <taxon>Eleutherodactylus</taxon>
        <taxon>Eleutherodactylus</taxon>
    </lineage>
</organism>
<dbReference type="CDD" id="cd00110">
    <property type="entry name" value="LamG"/>
    <property type="match status" value="1"/>
</dbReference>
<dbReference type="EMBL" id="WNTK01094257">
    <property type="protein sequence ID" value="KAG9460245.1"/>
    <property type="molecule type" value="Genomic_DNA"/>
</dbReference>
<sequence>VGTFKVGTDLLIELEFRTTRPNGVLIGISGKKMDGLGIELVDGKLLFHADNGAGRFTAVYESELPGNLCDGQWHKVMANKIKHRLEMIVDDNKVEATSPNAASTSADTNDPVFVGGYP</sequence>
<dbReference type="SUPFAM" id="SSF49899">
    <property type="entry name" value="Concanavalin A-like lectins/glucanases"/>
    <property type="match status" value="1"/>
</dbReference>
<comment type="caution">
    <text evidence="3">The sequence shown here is derived from an EMBL/GenBank/DDBJ whole genome shotgun (WGS) entry which is preliminary data.</text>
</comment>
<evidence type="ECO:0000256" key="1">
    <source>
        <dbReference type="PROSITE-ProRule" id="PRU00122"/>
    </source>
</evidence>
<dbReference type="PANTHER" id="PTHR15036">
    <property type="entry name" value="PIKACHURIN-LIKE PROTEIN"/>
    <property type="match status" value="1"/>
</dbReference>
<gene>
    <name evidence="3" type="ORF">GDO78_023104</name>
</gene>
<feature type="domain" description="Laminin G" evidence="2">
    <location>
        <begin position="1"/>
        <end position="118"/>
    </location>
</feature>
<proteinExistence type="predicted"/>
<dbReference type="SMART" id="SM00282">
    <property type="entry name" value="LamG"/>
    <property type="match status" value="1"/>
</dbReference>
<reference evidence="3" key="1">
    <citation type="thesis" date="2020" institute="ProQuest LLC" country="789 East Eisenhower Parkway, Ann Arbor, MI, USA">
        <title>Comparative Genomics and Chromosome Evolution.</title>
        <authorList>
            <person name="Mudd A.B."/>
        </authorList>
    </citation>
    <scope>NUCLEOTIDE SEQUENCE</scope>
    <source>
        <strain evidence="3">HN-11 Male</strain>
        <tissue evidence="3">Kidney and liver</tissue>
    </source>
</reference>
<dbReference type="InterPro" id="IPR050372">
    <property type="entry name" value="Neurexin-related_CASP"/>
</dbReference>
<protein>
    <recommendedName>
        <fullName evidence="2">Laminin G domain-containing protein</fullName>
    </recommendedName>
</protein>
<evidence type="ECO:0000259" key="2">
    <source>
        <dbReference type="PROSITE" id="PS50025"/>
    </source>
</evidence>
<dbReference type="AlphaFoldDB" id="A0A8J6BC82"/>
<name>A0A8J6BC82_ELECQ</name>
<dbReference type="InterPro" id="IPR001791">
    <property type="entry name" value="Laminin_G"/>
</dbReference>
<dbReference type="Pfam" id="PF02210">
    <property type="entry name" value="Laminin_G_2"/>
    <property type="match status" value="1"/>
</dbReference>
<feature type="non-terminal residue" evidence="3">
    <location>
        <position position="118"/>
    </location>
</feature>
<keyword evidence="4" id="KW-1185">Reference proteome</keyword>
<feature type="non-terminal residue" evidence="3">
    <location>
        <position position="1"/>
    </location>
</feature>
<accession>A0A8J6BC82</accession>
<dbReference type="FunFam" id="2.60.120.200:FF:000065">
    <property type="entry name" value="Laminin subunit alpha 2"/>
    <property type="match status" value="1"/>
</dbReference>
<evidence type="ECO:0000313" key="3">
    <source>
        <dbReference type="EMBL" id="KAG9460245.1"/>
    </source>
</evidence>
<dbReference type="OrthoDB" id="10011303at2759"/>